<keyword evidence="3" id="KW-1185">Reference proteome</keyword>
<organism evidence="2 3">
    <name type="scientific">Macrolepiota fuliginosa MF-IS2</name>
    <dbReference type="NCBI Taxonomy" id="1400762"/>
    <lineage>
        <taxon>Eukaryota</taxon>
        <taxon>Fungi</taxon>
        <taxon>Dikarya</taxon>
        <taxon>Basidiomycota</taxon>
        <taxon>Agaricomycotina</taxon>
        <taxon>Agaricomycetes</taxon>
        <taxon>Agaricomycetidae</taxon>
        <taxon>Agaricales</taxon>
        <taxon>Agaricineae</taxon>
        <taxon>Agaricaceae</taxon>
        <taxon>Macrolepiota</taxon>
    </lineage>
</organism>
<comment type="caution">
    <text evidence="2">The sequence shown here is derived from an EMBL/GenBank/DDBJ whole genome shotgun (WGS) entry which is preliminary data.</text>
</comment>
<proteinExistence type="predicted"/>
<feature type="compositionally biased region" description="Polar residues" evidence="1">
    <location>
        <begin position="1"/>
        <end position="13"/>
    </location>
</feature>
<evidence type="ECO:0000313" key="3">
    <source>
        <dbReference type="Proteomes" id="UP000807342"/>
    </source>
</evidence>
<name>A0A9P5WYE8_9AGAR</name>
<accession>A0A9P5WYE8</accession>
<evidence type="ECO:0000313" key="2">
    <source>
        <dbReference type="EMBL" id="KAF9439606.1"/>
    </source>
</evidence>
<reference evidence="2" key="1">
    <citation type="submission" date="2020-11" db="EMBL/GenBank/DDBJ databases">
        <authorList>
            <consortium name="DOE Joint Genome Institute"/>
            <person name="Ahrendt S."/>
            <person name="Riley R."/>
            <person name="Andreopoulos W."/>
            <person name="Labutti K."/>
            <person name="Pangilinan J."/>
            <person name="Ruiz-Duenas F.J."/>
            <person name="Barrasa J.M."/>
            <person name="Sanchez-Garcia M."/>
            <person name="Camarero S."/>
            <person name="Miyauchi S."/>
            <person name="Serrano A."/>
            <person name="Linde D."/>
            <person name="Babiker R."/>
            <person name="Drula E."/>
            <person name="Ayuso-Fernandez I."/>
            <person name="Pacheco R."/>
            <person name="Padilla G."/>
            <person name="Ferreira P."/>
            <person name="Barriuso J."/>
            <person name="Kellner H."/>
            <person name="Castanera R."/>
            <person name="Alfaro M."/>
            <person name="Ramirez L."/>
            <person name="Pisabarro A.G."/>
            <person name="Kuo A."/>
            <person name="Tritt A."/>
            <person name="Lipzen A."/>
            <person name="He G."/>
            <person name="Yan M."/>
            <person name="Ng V."/>
            <person name="Cullen D."/>
            <person name="Martin F."/>
            <person name="Rosso M.-N."/>
            <person name="Henrissat B."/>
            <person name="Hibbett D."/>
            <person name="Martinez A.T."/>
            <person name="Grigoriev I.V."/>
        </authorList>
    </citation>
    <scope>NUCLEOTIDE SEQUENCE</scope>
    <source>
        <strain evidence="2">MF-IS2</strain>
    </source>
</reference>
<gene>
    <name evidence="2" type="ORF">P691DRAFT_806320</name>
</gene>
<dbReference type="EMBL" id="MU153854">
    <property type="protein sequence ID" value="KAF9439606.1"/>
    <property type="molecule type" value="Genomic_DNA"/>
</dbReference>
<dbReference type="AlphaFoldDB" id="A0A9P5WYE8"/>
<dbReference type="Proteomes" id="UP000807342">
    <property type="component" value="Unassembled WGS sequence"/>
</dbReference>
<sequence>MVSTNQPPNLCNQTTSTPPKTTMTEEDMAIHPNPALDEIDLGLDNDLPMTNEEDTAILDAIFKPIIPATPHTTALGFVIHIDSPPIPHFSRLFEYKTGLYYITIDEDTTHGYFVSAEELRMTFRFDSAIRSNSGPKSGIPLSYDRIARAINADPAIAPYQLTIYDETTHEWATKGEKSLGSS</sequence>
<feature type="region of interest" description="Disordered" evidence="1">
    <location>
        <begin position="1"/>
        <end position="24"/>
    </location>
</feature>
<evidence type="ECO:0000256" key="1">
    <source>
        <dbReference type="SAM" id="MobiDB-lite"/>
    </source>
</evidence>
<protein>
    <submittedName>
        <fullName evidence="2">Uncharacterized protein</fullName>
    </submittedName>
</protein>